<dbReference type="Proteomes" id="UP000008718">
    <property type="component" value="Chromosome"/>
</dbReference>
<dbReference type="PROSITE" id="PS50110">
    <property type="entry name" value="RESPONSE_REGULATORY"/>
    <property type="match status" value="1"/>
</dbReference>
<evidence type="ECO:0000313" key="3">
    <source>
        <dbReference type="EMBL" id="ADQ80865.1"/>
    </source>
</evidence>
<dbReference type="AlphaFoldDB" id="E4T821"/>
<gene>
    <name evidence="3" type="ordered locus">Palpr_2735</name>
</gene>
<dbReference type="eggNOG" id="COG3279">
    <property type="taxonomic scope" value="Bacteria"/>
</dbReference>
<evidence type="ECO:0000313" key="4">
    <source>
        <dbReference type="Proteomes" id="UP000008718"/>
    </source>
</evidence>
<dbReference type="OrthoDB" id="1490554at2"/>
<dbReference type="EMBL" id="CP002345">
    <property type="protein sequence ID" value="ADQ80865.1"/>
    <property type="molecule type" value="Genomic_DNA"/>
</dbReference>
<organism evidence="3 4">
    <name type="scientific">Paludibacter propionicigenes (strain DSM 17365 / JCM 13257 / WB4)</name>
    <dbReference type="NCBI Taxonomy" id="694427"/>
    <lineage>
        <taxon>Bacteria</taxon>
        <taxon>Pseudomonadati</taxon>
        <taxon>Bacteroidota</taxon>
        <taxon>Bacteroidia</taxon>
        <taxon>Bacteroidales</taxon>
        <taxon>Paludibacteraceae</taxon>
        <taxon>Paludibacter</taxon>
    </lineage>
</organism>
<dbReference type="STRING" id="694427.Palpr_2735"/>
<keyword evidence="4" id="KW-1185">Reference proteome</keyword>
<feature type="domain" description="Response regulatory" evidence="2">
    <location>
        <begin position="2"/>
        <end position="115"/>
    </location>
</feature>
<keyword evidence="1" id="KW-0597">Phosphoprotein</keyword>
<dbReference type="PANTHER" id="PTHR45526:SF1">
    <property type="entry name" value="TRANSCRIPTIONAL REGULATORY PROTEIN DCUR-RELATED"/>
    <property type="match status" value="1"/>
</dbReference>
<evidence type="ECO:0000259" key="2">
    <source>
        <dbReference type="PROSITE" id="PS50110"/>
    </source>
</evidence>
<reference evidence="3 4" key="2">
    <citation type="journal article" date="2011" name="Stand. Genomic Sci.">
        <title>Complete genome sequence of Paludibacter propionicigenes type strain (WB4).</title>
        <authorList>
            <person name="Gronow S."/>
            <person name="Munk C."/>
            <person name="Lapidus A."/>
            <person name="Nolan M."/>
            <person name="Lucas S."/>
            <person name="Hammon N."/>
            <person name="Deshpande S."/>
            <person name="Cheng J.F."/>
            <person name="Tapia R."/>
            <person name="Han C."/>
            <person name="Goodwin L."/>
            <person name="Pitluck S."/>
            <person name="Liolios K."/>
            <person name="Ivanova N."/>
            <person name="Mavromatis K."/>
            <person name="Mikhailova N."/>
            <person name="Pati A."/>
            <person name="Chen A."/>
            <person name="Palaniappan K."/>
            <person name="Land M."/>
            <person name="Hauser L."/>
            <person name="Chang Y.J."/>
            <person name="Jeffries C.D."/>
            <person name="Brambilla E."/>
            <person name="Rohde M."/>
            <person name="Goker M."/>
            <person name="Detter J.C."/>
            <person name="Woyke T."/>
            <person name="Bristow J."/>
            <person name="Eisen J.A."/>
            <person name="Markowitz V."/>
            <person name="Hugenholtz P."/>
            <person name="Kyrpides N.C."/>
            <person name="Klenk H.P."/>
        </authorList>
    </citation>
    <scope>NUCLEOTIDE SEQUENCE [LARGE SCALE GENOMIC DNA]</scope>
    <source>
        <strain evidence="4">DSM 17365 / JCM 13257 / WB4</strain>
    </source>
</reference>
<dbReference type="InterPro" id="IPR001789">
    <property type="entry name" value="Sig_transdc_resp-reg_receiver"/>
</dbReference>
<dbReference type="SUPFAM" id="SSF52172">
    <property type="entry name" value="CheY-like"/>
    <property type="match status" value="1"/>
</dbReference>
<dbReference type="GO" id="GO:0000156">
    <property type="term" value="F:phosphorelay response regulator activity"/>
    <property type="evidence" value="ECO:0007669"/>
    <property type="project" value="TreeGrafter"/>
</dbReference>
<protein>
    <recommendedName>
        <fullName evidence="2">Response regulatory domain-containing protein</fullName>
    </recommendedName>
</protein>
<dbReference type="InterPro" id="IPR051271">
    <property type="entry name" value="2C-system_Tx_regulators"/>
</dbReference>
<name>E4T821_PALPW</name>
<accession>E4T821</accession>
<dbReference type="InterPro" id="IPR011006">
    <property type="entry name" value="CheY-like_superfamily"/>
</dbReference>
<feature type="modified residue" description="4-aspartylphosphate" evidence="1">
    <location>
        <position position="55"/>
    </location>
</feature>
<dbReference type="PANTHER" id="PTHR45526">
    <property type="entry name" value="TRANSCRIPTIONAL REGULATORY PROTEIN DPIA"/>
    <property type="match status" value="1"/>
</dbReference>
<dbReference type="HOGENOM" id="CLU_000445_69_13_10"/>
<dbReference type="Gene3D" id="3.40.50.2300">
    <property type="match status" value="1"/>
</dbReference>
<sequence>MKIVIIEDEEFAARRLKNMINEYDSTIEVVAKLESVKESIDWFKNNEHPDLIFLDIHLEDDLSFAIFQEVPISCAIVFTTATDELATRAFQLKGIDFMLKPITQADLVNMIEKYRNKPTNEKPVDAHIFNEITNATHL</sequence>
<proteinExistence type="predicted"/>
<dbReference type="KEGG" id="ppn:Palpr_2735"/>
<dbReference type="SMART" id="SM00448">
    <property type="entry name" value="REC"/>
    <property type="match status" value="1"/>
</dbReference>
<dbReference type="Pfam" id="PF00072">
    <property type="entry name" value="Response_reg"/>
    <property type="match status" value="1"/>
</dbReference>
<evidence type="ECO:0000256" key="1">
    <source>
        <dbReference type="PROSITE-ProRule" id="PRU00169"/>
    </source>
</evidence>
<reference key="1">
    <citation type="submission" date="2010-11" db="EMBL/GenBank/DDBJ databases">
        <title>The complete genome of Paludibacter propionicigenes DSM 17365.</title>
        <authorList>
            <consortium name="US DOE Joint Genome Institute (JGI-PGF)"/>
            <person name="Lucas S."/>
            <person name="Copeland A."/>
            <person name="Lapidus A."/>
            <person name="Bruce D."/>
            <person name="Goodwin L."/>
            <person name="Pitluck S."/>
            <person name="Kyrpides N."/>
            <person name="Mavromatis K."/>
            <person name="Ivanova N."/>
            <person name="Munk A.C."/>
            <person name="Brettin T."/>
            <person name="Detter J.C."/>
            <person name="Han C."/>
            <person name="Tapia R."/>
            <person name="Land M."/>
            <person name="Hauser L."/>
            <person name="Markowitz V."/>
            <person name="Cheng J.-F."/>
            <person name="Hugenholtz P."/>
            <person name="Woyke T."/>
            <person name="Wu D."/>
            <person name="Gronow S."/>
            <person name="Wellnitz S."/>
            <person name="Brambilla E."/>
            <person name="Klenk H.-P."/>
            <person name="Eisen J.A."/>
        </authorList>
    </citation>
    <scope>NUCLEOTIDE SEQUENCE</scope>
    <source>
        <strain>WB4</strain>
    </source>
</reference>
<dbReference type="RefSeq" id="WP_013446234.1">
    <property type="nucleotide sequence ID" value="NC_014734.1"/>
</dbReference>